<accession>A0ABW3WJI9</accession>
<keyword evidence="2" id="KW-1185">Reference proteome</keyword>
<reference evidence="2" key="1">
    <citation type="journal article" date="2019" name="Int. J. Syst. Evol. Microbiol.">
        <title>The Global Catalogue of Microorganisms (GCM) 10K type strain sequencing project: providing services to taxonomists for standard genome sequencing and annotation.</title>
        <authorList>
            <consortium name="The Broad Institute Genomics Platform"/>
            <consortium name="The Broad Institute Genome Sequencing Center for Infectious Disease"/>
            <person name="Wu L."/>
            <person name="Ma J."/>
        </authorList>
    </citation>
    <scope>NUCLEOTIDE SEQUENCE [LARGE SCALE GENOMIC DNA]</scope>
    <source>
        <strain evidence="2">CCUG 62221</strain>
    </source>
</reference>
<dbReference type="NCBIfam" id="TIGR03519">
    <property type="entry name" value="T9SS_PorP_fam"/>
    <property type="match status" value="1"/>
</dbReference>
<dbReference type="RefSeq" id="WP_386807275.1">
    <property type="nucleotide sequence ID" value="NZ_JBHTMV010000002.1"/>
</dbReference>
<dbReference type="Proteomes" id="UP001597241">
    <property type="component" value="Unassembled WGS sequence"/>
</dbReference>
<sequence>MRFILILALFICGKIYSQDPIFTQTFLVPETINTSFTGAIRSTKLGVLHRSQWTHLGVEINTNFMYADTWFEGFKSGLGVTFLNHTESESKYSFNQINLNYALAIQLNDEWFVRPSISVGFGLKDFGFQNILLGDQININSGVINPITNDPVLLNETRTFFDFSSSILFNNENSWVGLTVRHLNQPNISMTEDGETPLDIFISAHANLEFPLYRFSNNRFSDKNSLYFLTNFMMQSKFSRLDLGTQYVFDNKFSVGFLFATNPLKTGLSNDFLSSFDVFGGIKWEGFKFGYSYDFNTSRIGVTGGTHEFSISYDFSYNIRFLNRYKCVSYF</sequence>
<organism evidence="1 2">
    <name type="scientific">Lutibacter holmesii</name>
    <dbReference type="NCBI Taxonomy" id="1137985"/>
    <lineage>
        <taxon>Bacteria</taxon>
        <taxon>Pseudomonadati</taxon>
        <taxon>Bacteroidota</taxon>
        <taxon>Flavobacteriia</taxon>
        <taxon>Flavobacteriales</taxon>
        <taxon>Flavobacteriaceae</taxon>
        <taxon>Lutibacter</taxon>
    </lineage>
</organism>
<protein>
    <submittedName>
        <fullName evidence="1">PorP/SprF family type IX secretion system membrane protein</fullName>
    </submittedName>
</protein>
<dbReference type="EMBL" id="JBHTMV010000002">
    <property type="protein sequence ID" value="MFD1292589.1"/>
    <property type="molecule type" value="Genomic_DNA"/>
</dbReference>
<evidence type="ECO:0000313" key="1">
    <source>
        <dbReference type="EMBL" id="MFD1292589.1"/>
    </source>
</evidence>
<proteinExistence type="predicted"/>
<gene>
    <name evidence="1" type="ORF">ACFQ5N_01965</name>
</gene>
<dbReference type="InterPro" id="IPR019861">
    <property type="entry name" value="PorP/SprF_Bacteroidetes"/>
</dbReference>
<comment type="caution">
    <text evidence="1">The sequence shown here is derived from an EMBL/GenBank/DDBJ whole genome shotgun (WGS) entry which is preliminary data.</text>
</comment>
<name>A0ABW3WJI9_9FLAO</name>
<dbReference type="Pfam" id="PF11751">
    <property type="entry name" value="PorP_SprF"/>
    <property type="match status" value="1"/>
</dbReference>
<evidence type="ECO:0000313" key="2">
    <source>
        <dbReference type="Proteomes" id="UP001597241"/>
    </source>
</evidence>